<reference evidence="1" key="1">
    <citation type="journal article" date="2021" name="Proc. Natl. Acad. Sci. U.S.A.">
        <title>A Catalog of Tens of Thousands of Viruses from Human Metagenomes Reveals Hidden Associations with Chronic Diseases.</title>
        <authorList>
            <person name="Tisza M.J."/>
            <person name="Buck C.B."/>
        </authorList>
    </citation>
    <scope>NUCLEOTIDE SEQUENCE</scope>
    <source>
        <strain evidence="1">CtGMq5</strain>
    </source>
</reference>
<sequence>MAKQILTRIKDALQSLSESEDSSYTKVMVPWKQGTGFSVECERYAGAPLEYQVYYQVHGKDMDCCTLYDYPDAREEKSLKEFVDMYR</sequence>
<accession>A0A8S5NMB7</accession>
<protein>
    <submittedName>
        <fullName evidence="1">Uncharacterized protein</fullName>
    </submittedName>
</protein>
<name>A0A8S5NMB7_9CAUD</name>
<evidence type="ECO:0000313" key="1">
    <source>
        <dbReference type="EMBL" id="DAD95949.1"/>
    </source>
</evidence>
<dbReference type="EMBL" id="BK015206">
    <property type="protein sequence ID" value="DAD95949.1"/>
    <property type="molecule type" value="Genomic_DNA"/>
</dbReference>
<organism evidence="1">
    <name type="scientific">Siphoviridae sp. ctGMq5</name>
    <dbReference type="NCBI Taxonomy" id="2826220"/>
    <lineage>
        <taxon>Viruses</taxon>
        <taxon>Duplodnaviria</taxon>
        <taxon>Heunggongvirae</taxon>
        <taxon>Uroviricota</taxon>
        <taxon>Caudoviricetes</taxon>
    </lineage>
</organism>
<proteinExistence type="predicted"/>